<keyword evidence="3" id="KW-0028">Amino-acid biosynthesis</keyword>
<evidence type="ECO:0000256" key="2">
    <source>
        <dbReference type="ARBA" id="ARBA00022679"/>
    </source>
</evidence>
<dbReference type="EMBL" id="AP013042">
    <property type="protein sequence ID" value="BAS67476.1"/>
    <property type="molecule type" value="Genomic_DNA"/>
</dbReference>
<protein>
    <submittedName>
        <fullName evidence="6">Anthranilate phosphoribosyltransferase</fullName>
        <ecNumber evidence="6">2.4.2.18</ecNumber>
    </submittedName>
</protein>
<reference evidence="6 7" key="1">
    <citation type="journal article" date="2000" name="Mar. Ecol. Prog. Ser.">
        <title>Phylogenetic characterization of endosymbionts in three hydrothermal vent mussels: influence on host distributions.</title>
        <authorList>
            <person name="Fujiwara Y."/>
            <person name="Takai K."/>
            <person name="Uematsu K."/>
            <person name="Tsuchida S."/>
            <person name="Hunt J.C."/>
            <person name="Hashimoto J."/>
        </authorList>
    </citation>
    <scope>NUCLEOTIDE SEQUENCE [LARGE SCALE GENOMIC DNA]</scope>
    <source>
        <strain evidence="6 7">Myojin Knoll</strain>
    </source>
</reference>
<dbReference type="InterPro" id="IPR000312">
    <property type="entry name" value="Glycosyl_Trfase_fam3"/>
</dbReference>
<dbReference type="GO" id="GO:0000162">
    <property type="term" value="P:L-tryptophan biosynthetic process"/>
    <property type="evidence" value="ECO:0007669"/>
    <property type="project" value="UniProtKB-KW"/>
</dbReference>
<evidence type="ECO:0000313" key="6">
    <source>
        <dbReference type="EMBL" id="BAS67476.1"/>
    </source>
</evidence>
<keyword evidence="7" id="KW-1185">Reference proteome</keyword>
<dbReference type="SUPFAM" id="SSF47648">
    <property type="entry name" value="Nucleoside phosphorylase/phosphoribosyltransferase N-terminal domain"/>
    <property type="match status" value="1"/>
</dbReference>
<organism evidence="6 7">
    <name type="scientific">endosymbiont of Bathymodiolus septemdierum str. Myojin knoll</name>
    <dbReference type="NCBI Taxonomy" id="1303921"/>
    <lineage>
        <taxon>Bacteria</taxon>
        <taxon>Pseudomonadati</taxon>
        <taxon>Pseudomonadota</taxon>
        <taxon>Gammaproteobacteria</taxon>
        <taxon>sulfur-oxidizing symbionts</taxon>
    </lineage>
</organism>
<dbReference type="Gene3D" id="3.40.1030.10">
    <property type="entry name" value="Nucleoside phosphorylase/phosphoribosyltransferase catalytic domain"/>
    <property type="match status" value="1"/>
</dbReference>
<feature type="domain" description="Glycosyl transferase family 3 N-terminal" evidence="5">
    <location>
        <begin position="12"/>
        <end position="76"/>
    </location>
</feature>
<dbReference type="PANTHER" id="PTHR43285:SF2">
    <property type="entry name" value="ANTHRANILATE PHOSPHORIBOSYLTRANSFERASE"/>
    <property type="match status" value="1"/>
</dbReference>
<keyword evidence="1 6" id="KW-0328">Glycosyltransferase</keyword>
<dbReference type="GO" id="GO:0004048">
    <property type="term" value="F:anthranilate phosphoribosyltransferase activity"/>
    <property type="evidence" value="ECO:0007669"/>
    <property type="project" value="UniProtKB-EC"/>
</dbReference>
<dbReference type="GO" id="GO:0005829">
    <property type="term" value="C:cytosol"/>
    <property type="evidence" value="ECO:0007669"/>
    <property type="project" value="TreeGrafter"/>
</dbReference>
<dbReference type="InterPro" id="IPR035902">
    <property type="entry name" value="Nuc_phospho_transferase"/>
</dbReference>
<dbReference type="EC" id="2.4.2.18" evidence="6"/>
<dbReference type="KEGG" id="ebh:BSEPE_0466"/>
<reference evidence="6 7" key="2">
    <citation type="journal article" date="2016" name="ISME J.">
        <title>Heterogeneous composition of key metabolic gene clusters in a vent mussel symbiont population.</title>
        <authorList>
            <person name="Ikuta T."/>
            <person name="Takaki Y."/>
            <person name="Nagai Y."/>
            <person name="Shimamura S."/>
            <person name="Tsuda M."/>
            <person name="Kawagucci S."/>
            <person name="Aoki Y."/>
            <person name="Inoue K."/>
            <person name="Teruya M."/>
            <person name="Satou K."/>
            <person name="Teruya K."/>
            <person name="Shimoji M."/>
            <person name="Tamotsu H."/>
            <person name="Hirano T."/>
            <person name="Maruyama T."/>
            <person name="Yoshida T."/>
        </authorList>
    </citation>
    <scope>NUCLEOTIDE SEQUENCE [LARGE SCALE GENOMIC DNA]</scope>
    <source>
        <strain evidence="6 7">Myojin Knoll</strain>
    </source>
</reference>
<dbReference type="Pfam" id="PF02885">
    <property type="entry name" value="Glycos_trans_3N"/>
    <property type="match status" value="1"/>
</dbReference>
<keyword evidence="2 6" id="KW-0808">Transferase</keyword>
<dbReference type="InterPro" id="IPR017459">
    <property type="entry name" value="Glycosyl_Trfase_fam3_N_dom"/>
</dbReference>
<evidence type="ECO:0000259" key="5">
    <source>
        <dbReference type="Pfam" id="PF02885"/>
    </source>
</evidence>
<feature type="domain" description="Glycosyl transferase family 3" evidence="4">
    <location>
        <begin position="101"/>
        <end position="354"/>
    </location>
</feature>
<dbReference type="Pfam" id="PF00591">
    <property type="entry name" value="Glycos_transf_3"/>
    <property type="match status" value="1"/>
</dbReference>
<dbReference type="InterPro" id="IPR036320">
    <property type="entry name" value="Glycosyl_Trfase_fam3_N_dom_sf"/>
</dbReference>
<accession>A0A0P0UR27</accession>
<dbReference type="Gene3D" id="1.20.970.10">
    <property type="entry name" value="Transferase, Pyrimidine Nucleoside Phosphorylase, Chain C"/>
    <property type="match status" value="1"/>
</dbReference>
<dbReference type="STRING" id="1303921.BSEPE_0466"/>
<proteinExistence type="predicted"/>
<evidence type="ECO:0000256" key="3">
    <source>
        <dbReference type="ARBA" id="ARBA00022822"/>
    </source>
</evidence>
<dbReference type="InterPro" id="IPR005940">
    <property type="entry name" value="Anthranilate_Pribosyl_Tfrase"/>
</dbReference>
<gene>
    <name evidence="6" type="ORF">BSEPE_0466</name>
</gene>
<sequence>MHTIMNSQALLKSIIQRIATGPDLSKDIVFEEARDGMQAILRGEIDDVQSAIFLIALRMKRETMEENEGILAAILAESDKQQVNVDDLVDLGDPYSGYNRSIPVSSFLPPVLAELGLPTVIHALDSVSPKFGLTHRHINQALGLSLDHSTAEAKSRLENKAIGWSYIDQASYCSGLHDLVSLRDRVIKRTVINTVETLIGPLRGKSTHSILGYVHKPYPPIYAHLVNASGMNTALLVRGVEGGVIPSLRQKGLMVSYNGIEEKDRVDIEPKSLGIKQEMRAISLPKGLNVENDIEALAEYTVSLGKAALSGEQGMFYDGLVLASSLILWHTKKADSLIEAAQMTREVLDSGKALNRL</sequence>
<evidence type="ECO:0000313" key="7">
    <source>
        <dbReference type="Proteomes" id="UP000067399"/>
    </source>
</evidence>
<evidence type="ECO:0000256" key="1">
    <source>
        <dbReference type="ARBA" id="ARBA00022676"/>
    </source>
</evidence>
<dbReference type="SUPFAM" id="SSF52418">
    <property type="entry name" value="Nucleoside phosphorylase/phosphoribosyltransferase catalytic domain"/>
    <property type="match status" value="1"/>
</dbReference>
<dbReference type="PANTHER" id="PTHR43285">
    <property type="entry name" value="ANTHRANILATE PHOSPHORIBOSYLTRANSFERASE"/>
    <property type="match status" value="1"/>
</dbReference>
<dbReference type="AlphaFoldDB" id="A0A0P0UR27"/>
<name>A0A0P0UR27_9GAMM</name>
<evidence type="ECO:0000259" key="4">
    <source>
        <dbReference type="Pfam" id="PF00591"/>
    </source>
</evidence>
<dbReference type="Proteomes" id="UP000067399">
    <property type="component" value="Chromosome"/>
</dbReference>
<keyword evidence="3" id="KW-0822">Tryptophan biosynthesis</keyword>
<keyword evidence="3" id="KW-0057">Aromatic amino acid biosynthesis</keyword>